<reference evidence="7 8" key="2">
    <citation type="submission" date="2019-01" db="EMBL/GenBank/DDBJ databases">
        <title>Comparative genomic analysis of Brevibacterium aurantiacum sheds light on its evolution and its adaptation to smear-ripened cheeses.</title>
        <authorList>
            <person name="Moineau S."/>
        </authorList>
    </citation>
    <scope>NUCLEOTIDE SEQUENCE [LARGE SCALE GENOMIC DNA]</scope>
    <source>
        <strain evidence="7 8">SMQ-1417</strain>
    </source>
</reference>
<dbReference type="PANTHER" id="PTHR33841">
    <property type="entry name" value="DNA METHYLTRANSFERASE YEEA-RELATED"/>
    <property type="match status" value="1"/>
</dbReference>
<evidence type="ECO:0000313" key="7">
    <source>
        <dbReference type="EMBL" id="AZT93923.1"/>
    </source>
</evidence>
<dbReference type="GO" id="GO:0006304">
    <property type="term" value="P:DNA modification"/>
    <property type="evidence" value="ECO:0007669"/>
    <property type="project" value="InterPro"/>
</dbReference>
<gene>
    <name evidence="7" type="ORF">CXR23_12860</name>
</gene>
<dbReference type="InterPro" id="IPR029063">
    <property type="entry name" value="SAM-dependent_MTases_sf"/>
</dbReference>
<dbReference type="SUPFAM" id="SSF53335">
    <property type="entry name" value="S-adenosyl-L-methionine-dependent methyltransferases"/>
    <property type="match status" value="1"/>
</dbReference>
<dbReference type="Proteomes" id="UP000283000">
    <property type="component" value="Chromosome"/>
</dbReference>
<sequence length="1028" mass="116135">MSIDESLINRLSDPDATARTEADIQSDIKLLLTTGEFDVDSPRLEEQVGDGSRRRIDIAAGATVIEVKKKLTNLDADSGYIDQLSGYVRTRMQQEQTRYNGILTDGRTWWLFETSPSADHFDLRSSFELVSDKRSQALVEWLQAVLATRSNLKPTQHNIETLLGAASPAYDQDSAYLSSLYEQVRHNPMVKLKRQLWARLLRSALGTGFVDDDKLFIDHTLLVVEASAIGHAVMGLNIIDLLNNPQGLLDGYRFRQAGIYNVIEPGFFDWILMSDEGERFLAHTVRRIAMFDWIEIEHDALKILYESVINADVRKGMGEYYTPDWLAEGVTRKTISAPLSQRILDPACGSGTFLFQAIRLITSEAEAAGWDSSTIVEHVQAHVFGLDIHPVSVMLGRVTYLLALGKHLEDRGDLWVPVHLGDSMQWYQPDDHDENIVRIDTEGPDLTTAEHTTLFSLARTLVFPLTSIDDTDTFDQLVSAMTNRAKEYTDKSRSRPKIEPILKRFGITTTHESASTLIDTFNLLCDLNAEGKDSIWGFYVRNQVRPLWLSMPNRRADVLIGNPPWVAYRYMTSDLQKKYKAFAKKYWLWEGGNVAPQQDLVALFTARAVDKYLNDEGVFGFVTPYSVLSRRAYDGFRKGKWGAHLRAHFTELWDLHELKPNDFFPVPAATVFGRRSVKPMADSPEPPHGFPKTKRVYSGKFAKYSWSLLEQQALITEETNVSIGRDTVASSPYNESVVNGATIFPKVLTFIREVEQSNSKLGQRAGMTSFESLPSVHKPWKTIPPLAAALPNEFIFEVHQGSTVLPFRSLKPSRAVLPILNQTLLTEEEIDSGDDQFRRWWKMANSLWEQYKTSQSKLSFRDNLNMHNKLNRQLTPTKHRVFYTTSGNTLAAVRNSNPTQLVEQKLLWIPSGGINEARYLTAVLNAPITTKLVSIYQSDGLMGPRDFTKYVWMLPIPRFSADLKEHQELVAMAEKSETIASKIDFGSYGFQKCRSLVREELDSEGILSKLDNLVDVLLSRSGPDGGVV</sequence>
<organism evidence="7 8">
    <name type="scientific">Brevibacterium aurantiacum</name>
    <dbReference type="NCBI Taxonomy" id="273384"/>
    <lineage>
        <taxon>Bacteria</taxon>
        <taxon>Bacillati</taxon>
        <taxon>Actinomycetota</taxon>
        <taxon>Actinomycetes</taxon>
        <taxon>Micrococcales</taxon>
        <taxon>Brevibacteriaceae</taxon>
        <taxon>Brevibacterium</taxon>
    </lineage>
</organism>
<reference evidence="7 8" key="1">
    <citation type="submission" date="2017-12" db="EMBL/GenBank/DDBJ databases">
        <authorList>
            <person name="Levesque S."/>
        </authorList>
    </citation>
    <scope>NUCLEOTIDE SEQUENCE [LARGE SCALE GENOMIC DNA]</scope>
    <source>
        <strain evidence="7 8">SMQ-1417</strain>
    </source>
</reference>
<comment type="catalytic activity">
    <reaction evidence="5">
        <text>a 2'-deoxyadenosine in DNA + S-adenosyl-L-methionine = an N(6)-methyl-2'-deoxyadenosine in DNA + S-adenosyl-L-homocysteine + H(+)</text>
        <dbReference type="Rhea" id="RHEA:15197"/>
        <dbReference type="Rhea" id="RHEA-COMP:12418"/>
        <dbReference type="Rhea" id="RHEA-COMP:12419"/>
        <dbReference type="ChEBI" id="CHEBI:15378"/>
        <dbReference type="ChEBI" id="CHEBI:57856"/>
        <dbReference type="ChEBI" id="CHEBI:59789"/>
        <dbReference type="ChEBI" id="CHEBI:90615"/>
        <dbReference type="ChEBI" id="CHEBI:90616"/>
        <dbReference type="EC" id="2.1.1.72"/>
    </reaction>
</comment>
<dbReference type="AlphaFoldDB" id="A0A3T0DFR5"/>
<dbReference type="InterPro" id="IPR011639">
    <property type="entry name" value="MethylTrfase_TaqI-like_dom"/>
</dbReference>
<name>A0A3T0DFR5_BREAU</name>
<dbReference type="REBASE" id="292899">
    <property type="entry name" value="Bau1417V"/>
</dbReference>
<dbReference type="PRINTS" id="PR00507">
    <property type="entry name" value="N12N6MTFRASE"/>
</dbReference>
<dbReference type="GO" id="GO:0032259">
    <property type="term" value="P:methylation"/>
    <property type="evidence" value="ECO:0007669"/>
    <property type="project" value="UniProtKB-KW"/>
</dbReference>
<feature type="domain" description="Type II methyltransferase M.TaqI-like" evidence="6">
    <location>
        <begin position="382"/>
        <end position="638"/>
    </location>
</feature>
<dbReference type="EMBL" id="CP025330">
    <property type="protein sequence ID" value="AZT93923.1"/>
    <property type="molecule type" value="Genomic_DNA"/>
</dbReference>
<dbReference type="Gene3D" id="3.40.50.150">
    <property type="entry name" value="Vaccinia Virus protein VP39"/>
    <property type="match status" value="1"/>
</dbReference>
<dbReference type="Pfam" id="PF07669">
    <property type="entry name" value="Eco57I"/>
    <property type="match status" value="1"/>
</dbReference>
<evidence type="ECO:0000313" key="8">
    <source>
        <dbReference type="Proteomes" id="UP000283000"/>
    </source>
</evidence>
<dbReference type="InterPro" id="IPR050953">
    <property type="entry name" value="N4_N6_ade-DNA_methylase"/>
</dbReference>
<dbReference type="PANTHER" id="PTHR33841:SF1">
    <property type="entry name" value="DNA METHYLTRANSFERASE A"/>
    <property type="match status" value="1"/>
</dbReference>
<keyword evidence="3 7" id="KW-0808">Transferase</keyword>
<dbReference type="PROSITE" id="PS00092">
    <property type="entry name" value="N6_MTASE"/>
    <property type="match status" value="1"/>
</dbReference>
<dbReference type="InterPro" id="IPR002052">
    <property type="entry name" value="DNA_methylase_N6_adenine_CS"/>
</dbReference>
<evidence type="ECO:0000259" key="6">
    <source>
        <dbReference type="Pfam" id="PF07669"/>
    </source>
</evidence>
<dbReference type="RefSeq" id="WP_127363073.1">
    <property type="nucleotide sequence ID" value="NZ_CP025330.1"/>
</dbReference>
<dbReference type="GO" id="GO:0009007">
    <property type="term" value="F:site-specific DNA-methyltransferase (adenine-specific) activity"/>
    <property type="evidence" value="ECO:0007669"/>
    <property type="project" value="UniProtKB-EC"/>
</dbReference>
<keyword evidence="2 7" id="KW-0489">Methyltransferase</keyword>
<dbReference type="EC" id="2.1.1.72" evidence="1"/>
<proteinExistence type="predicted"/>
<keyword evidence="4" id="KW-0949">S-adenosyl-L-methionine</keyword>
<accession>A0A3T0DFR5</accession>
<dbReference type="GO" id="GO:0003676">
    <property type="term" value="F:nucleic acid binding"/>
    <property type="evidence" value="ECO:0007669"/>
    <property type="project" value="InterPro"/>
</dbReference>
<evidence type="ECO:0000256" key="3">
    <source>
        <dbReference type="ARBA" id="ARBA00022679"/>
    </source>
</evidence>
<evidence type="ECO:0000256" key="5">
    <source>
        <dbReference type="ARBA" id="ARBA00047942"/>
    </source>
</evidence>
<evidence type="ECO:0000256" key="4">
    <source>
        <dbReference type="ARBA" id="ARBA00022691"/>
    </source>
</evidence>
<evidence type="ECO:0000256" key="1">
    <source>
        <dbReference type="ARBA" id="ARBA00011900"/>
    </source>
</evidence>
<protein>
    <recommendedName>
        <fullName evidence="1">site-specific DNA-methyltransferase (adenine-specific)</fullName>
        <ecNumber evidence="1">2.1.1.72</ecNumber>
    </recommendedName>
</protein>
<evidence type="ECO:0000256" key="2">
    <source>
        <dbReference type="ARBA" id="ARBA00022603"/>
    </source>
</evidence>